<comment type="similarity">
    <text evidence="1">Belongs to the isochorismatase family.</text>
</comment>
<proteinExistence type="inferred from homology"/>
<evidence type="ECO:0000313" key="5">
    <source>
        <dbReference type="Proteomes" id="UP000217758"/>
    </source>
</evidence>
<dbReference type="InterPro" id="IPR000868">
    <property type="entry name" value="Isochorismatase-like_dom"/>
</dbReference>
<reference evidence="4 5" key="1">
    <citation type="journal article" date="2016" name="Microbiol. Immunol.">
        <title>Complete genome sequence of Streptococcus troglodytae TKU31 isolated from the oral cavity of a chimpanzee (Pan troglodytes).</title>
        <authorList>
            <person name="Okamoto M."/>
            <person name="Naito M."/>
            <person name="Miyanohara M."/>
            <person name="Imai S."/>
            <person name="Nomura Y."/>
            <person name="Saito W."/>
            <person name="Momoi Y."/>
            <person name="Takada K."/>
            <person name="Miyabe-Nishiwaki T."/>
            <person name="Tomonaga M."/>
            <person name="Hanada N."/>
        </authorList>
    </citation>
    <scope>NUCLEOTIDE SEQUENCE [LARGE SCALE GENOMIC DNA]</scope>
    <source>
        <strain evidence="5">TKU 31</strain>
    </source>
</reference>
<evidence type="ECO:0000256" key="1">
    <source>
        <dbReference type="ARBA" id="ARBA00006336"/>
    </source>
</evidence>
<dbReference type="CDD" id="cd01014">
    <property type="entry name" value="nicotinamidase_related"/>
    <property type="match status" value="1"/>
</dbReference>
<organism evidence="4 5">
    <name type="scientific">Streptococcus troglodytae</name>
    <dbReference type="NCBI Taxonomy" id="1111760"/>
    <lineage>
        <taxon>Bacteria</taxon>
        <taxon>Bacillati</taxon>
        <taxon>Bacillota</taxon>
        <taxon>Bacilli</taxon>
        <taxon>Lactobacillales</taxon>
        <taxon>Streptococcaceae</taxon>
        <taxon>Streptococcus</taxon>
    </lineage>
</organism>
<dbReference type="EMBL" id="AP014612">
    <property type="protein sequence ID" value="BAQ25060.1"/>
    <property type="molecule type" value="Genomic_DNA"/>
</dbReference>
<dbReference type="SUPFAM" id="SSF52499">
    <property type="entry name" value="Isochorismatase-like hydrolases"/>
    <property type="match status" value="1"/>
</dbReference>
<dbReference type="RefSeq" id="WP_128833813.1">
    <property type="nucleotide sequence ID" value="NZ_AP014612.1"/>
</dbReference>
<dbReference type="Gene3D" id="3.40.50.850">
    <property type="entry name" value="Isochorismatase-like"/>
    <property type="match status" value="1"/>
</dbReference>
<dbReference type="InterPro" id="IPR050272">
    <property type="entry name" value="Isochorismatase-like_hydrls"/>
</dbReference>
<evidence type="ECO:0000256" key="2">
    <source>
        <dbReference type="ARBA" id="ARBA00022801"/>
    </source>
</evidence>
<dbReference type="PANTHER" id="PTHR43540:SF14">
    <property type="entry name" value="ISOCHORISMATASE"/>
    <property type="match status" value="1"/>
</dbReference>
<accession>A0A1L7LLR6</accession>
<name>A0A1L7LLR6_9STRE</name>
<dbReference type="PANTHER" id="PTHR43540">
    <property type="entry name" value="PEROXYUREIDOACRYLATE/UREIDOACRYLATE AMIDOHYDROLASE-RELATED"/>
    <property type="match status" value="1"/>
</dbReference>
<keyword evidence="5" id="KW-1185">Reference proteome</keyword>
<dbReference type="GO" id="GO:0016787">
    <property type="term" value="F:hydrolase activity"/>
    <property type="evidence" value="ECO:0007669"/>
    <property type="project" value="UniProtKB-KW"/>
</dbReference>
<dbReference type="Pfam" id="PF00857">
    <property type="entry name" value="Isochorismatase"/>
    <property type="match status" value="1"/>
</dbReference>
<sequence length="174" mass="20359">MSKALIVIDIQEGLINLEPYARRQFIENTQKVIQHFRQHQDEVIFFRHSEGEGLLATETANWQIYHELQPYPEEKIVNKFYNSIFKETGLKEYLDSKGIDKLTFAGMQAEFCIDVSTKVAFEHGYQLELIGDAITTFDNDYLSAEQILSFYKEFIWDNRFAQVKNTEDILNSSN</sequence>
<evidence type="ECO:0000259" key="3">
    <source>
        <dbReference type="Pfam" id="PF00857"/>
    </source>
</evidence>
<feature type="domain" description="Isochorismatase-like" evidence="3">
    <location>
        <begin position="4"/>
        <end position="144"/>
    </location>
</feature>
<dbReference type="KEGG" id="strg:SRT_17990"/>
<dbReference type="AlphaFoldDB" id="A0A1L7LLR6"/>
<dbReference type="InterPro" id="IPR036380">
    <property type="entry name" value="Isochorismatase-like_sf"/>
</dbReference>
<gene>
    <name evidence="4" type="ORF">SRT_17990</name>
</gene>
<keyword evidence="2" id="KW-0378">Hydrolase</keyword>
<dbReference type="Proteomes" id="UP000217758">
    <property type="component" value="Chromosome"/>
</dbReference>
<evidence type="ECO:0000313" key="4">
    <source>
        <dbReference type="EMBL" id="BAQ25060.1"/>
    </source>
</evidence>
<protein>
    <submittedName>
        <fullName evidence="4">Amidase</fullName>
    </submittedName>
</protein>